<evidence type="ECO:0000256" key="1">
    <source>
        <dbReference type="SAM" id="Phobius"/>
    </source>
</evidence>
<reference evidence="4" key="1">
    <citation type="submission" date="2015-09" db="EMBL/GenBank/DDBJ databases">
        <authorList>
            <person name="Daims H."/>
        </authorList>
    </citation>
    <scope>NUCLEOTIDE SEQUENCE [LARGE SCALE GENOMIC DNA]</scope>
</reference>
<gene>
    <name evidence="3" type="ORF">NITINOP_0652</name>
</gene>
<feature type="transmembrane region" description="Helical" evidence="1">
    <location>
        <begin position="6"/>
        <end position="29"/>
    </location>
</feature>
<proteinExistence type="predicted"/>
<feature type="domain" description="Mce/MlaD" evidence="2">
    <location>
        <begin position="39"/>
        <end position="116"/>
    </location>
</feature>
<protein>
    <submittedName>
        <fullName evidence="3">Putative ABC-type transport system, periplasmic binding component</fullName>
    </submittedName>
</protein>
<keyword evidence="4" id="KW-1185">Reference proteome</keyword>
<dbReference type="InterPro" id="IPR003399">
    <property type="entry name" value="Mce/MlaD"/>
</dbReference>
<organism evidence="3 4">
    <name type="scientific">Candidatus Nitrospira inopinata</name>
    <dbReference type="NCBI Taxonomy" id="1715989"/>
    <lineage>
        <taxon>Bacteria</taxon>
        <taxon>Pseudomonadati</taxon>
        <taxon>Nitrospirota</taxon>
        <taxon>Nitrospiria</taxon>
        <taxon>Nitrospirales</taxon>
        <taxon>Nitrospiraceae</taxon>
        <taxon>Nitrospira</taxon>
    </lineage>
</organism>
<dbReference type="EMBL" id="LN885086">
    <property type="protein sequence ID" value="CUQ65627.1"/>
    <property type="molecule type" value="Genomic_DNA"/>
</dbReference>
<dbReference type="KEGG" id="nio:NITINOP_0652"/>
<accession>A0A0S4KTH7</accession>
<dbReference type="PANTHER" id="PTHR36698:SF2">
    <property type="entry name" value="MCE_MLAD DOMAIN-CONTAINING PROTEIN"/>
    <property type="match status" value="1"/>
</dbReference>
<dbReference type="OrthoDB" id="9806984at2"/>
<name>A0A0S4KTH7_9BACT</name>
<evidence type="ECO:0000259" key="2">
    <source>
        <dbReference type="Pfam" id="PF02470"/>
    </source>
</evidence>
<sequence length="321" mass="35056">MEPKVNYILVGLFVAILGAAALIGVLWLGKMDYRGVYDRYEAYFRESVAGLSEDSTVKYRGVDVGRVRSISLNPDNPEEVRLILDITRGTPIKTDTVAVLETQGLTGLATINLTGGRRDAPPLVALEGQPYPVIKTGPSPLFFRLDEAISRLLSDKGLTNLLASLESLAKGASETLDEENRLAVKQTIKELSEIVHSVAAHREEIEATLHGASQSAEHLVKVTTLLHEEIPMLVARINQSAASFSAMTEELAKTSRSVHAIVDENRTELERFSKQTLPEAAMLVTELRQLAGILTRVAENLEQQPNALVFGKTPPRRGPGE</sequence>
<keyword evidence="1" id="KW-0812">Transmembrane</keyword>
<dbReference type="RefSeq" id="WP_062483141.1">
    <property type="nucleotide sequence ID" value="NZ_LN885086.1"/>
</dbReference>
<keyword evidence="1" id="KW-0472">Membrane</keyword>
<dbReference type="AlphaFoldDB" id="A0A0S4KTH7"/>
<evidence type="ECO:0000313" key="3">
    <source>
        <dbReference type="EMBL" id="CUQ65627.1"/>
    </source>
</evidence>
<keyword evidence="1" id="KW-1133">Transmembrane helix</keyword>
<dbReference type="Pfam" id="PF02470">
    <property type="entry name" value="MlaD"/>
    <property type="match status" value="1"/>
</dbReference>
<dbReference type="Proteomes" id="UP000066284">
    <property type="component" value="Chromosome 1"/>
</dbReference>
<dbReference type="STRING" id="1715989.NITINOP_0652"/>
<evidence type="ECO:0000313" key="4">
    <source>
        <dbReference type="Proteomes" id="UP000066284"/>
    </source>
</evidence>
<dbReference type="PANTHER" id="PTHR36698">
    <property type="entry name" value="BLL5892 PROTEIN"/>
    <property type="match status" value="1"/>
</dbReference>